<dbReference type="InterPro" id="IPR011051">
    <property type="entry name" value="RmlC_Cupin_sf"/>
</dbReference>
<organism evidence="2 3">
    <name type="scientific">Mycena chlorophos</name>
    <name type="common">Agaric fungus</name>
    <name type="synonym">Agaricus chlorophos</name>
    <dbReference type="NCBI Taxonomy" id="658473"/>
    <lineage>
        <taxon>Eukaryota</taxon>
        <taxon>Fungi</taxon>
        <taxon>Dikarya</taxon>
        <taxon>Basidiomycota</taxon>
        <taxon>Agaricomycotina</taxon>
        <taxon>Agaricomycetes</taxon>
        <taxon>Agaricomycetidae</taxon>
        <taxon>Agaricales</taxon>
        <taxon>Marasmiineae</taxon>
        <taxon>Mycenaceae</taxon>
        <taxon>Mycena</taxon>
    </lineage>
</organism>
<evidence type="ECO:0000313" key="2">
    <source>
        <dbReference type="EMBL" id="KAF7322233.1"/>
    </source>
</evidence>
<name>A0A8H6WPE0_MYCCL</name>
<dbReference type="PANTHER" id="PTHR36156">
    <property type="entry name" value="SLR2101 PROTEIN"/>
    <property type="match status" value="1"/>
</dbReference>
<protein>
    <recommendedName>
        <fullName evidence="1">Cupin type-2 domain-containing protein</fullName>
    </recommendedName>
</protein>
<dbReference type="EMBL" id="JACAZE010000001">
    <property type="protein sequence ID" value="KAF7322233.1"/>
    <property type="molecule type" value="Genomic_DNA"/>
</dbReference>
<dbReference type="Proteomes" id="UP000613580">
    <property type="component" value="Unassembled WGS sequence"/>
</dbReference>
<evidence type="ECO:0000313" key="3">
    <source>
        <dbReference type="Proteomes" id="UP000613580"/>
    </source>
</evidence>
<comment type="caution">
    <text evidence="2">The sequence shown here is derived from an EMBL/GenBank/DDBJ whole genome shotgun (WGS) entry which is preliminary data.</text>
</comment>
<dbReference type="Pfam" id="PF07883">
    <property type="entry name" value="Cupin_2"/>
    <property type="match status" value="1"/>
</dbReference>
<dbReference type="InterPro" id="IPR014710">
    <property type="entry name" value="RmlC-like_jellyroll"/>
</dbReference>
<dbReference type="InterPro" id="IPR013096">
    <property type="entry name" value="Cupin_2"/>
</dbReference>
<dbReference type="OrthoDB" id="5840532at2759"/>
<reference evidence="2" key="1">
    <citation type="submission" date="2020-05" db="EMBL/GenBank/DDBJ databases">
        <title>Mycena genomes resolve the evolution of fungal bioluminescence.</title>
        <authorList>
            <person name="Tsai I.J."/>
        </authorList>
    </citation>
    <scope>NUCLEOTIDE SEQUENCE</scope>
    <source>
        <strain evidence="2">110903Hualien_Pintung</strain>
    </source>
</reference>
<dbReference type="SUPFAM" id="SSF51182">
    <property type="entry name" value="RmlC-like cupins"/>
    <property type="match status" value="1"/>
</dbReference>
<dbReference type="Gene3D" id="2.60.120.10">
    <property type="entry name" value="Jelly Rolls"/>
    <property type="match status" value="1"/>
</dbReference>
<proteinExistence type="predicted"/>
<dbReference type="CDD" id="cd02231">
    <property type="entry name" value="cupin_BLL6423-like"/>
    <property type="match status" value="1"/>
</dbReference>
<dbReference type="AlphaFoldDB" id="A0A8H6WPE0"/>
<evidence type="ECO:0000259" key="1">
    <source>
        <dbReference type="Pfam" id="PF07883"/>
    </source>
</evidence>
<dbReference type="PANTHER" id="PTHR36156:SF2">
    <property type="entry name" value="CUPIN TYPE-2 DOMAIN-CONTAINING PROTEIN"/>
    <property type="match status" value="1"/>
</dbReference>
<keyword evidence="3" id="KW-1185">Reference proteome</keyword>
<accession>A0A8H6WPE0</accession>
<dbReference type="InterPro" id="IPR047142">
    <property type="entry name" value="OryJ/VirC-like"/>
</dbReference>
<feature type="domain" description="Cupin type-2" evidence="1">
    <location>
        <begin position="87"/>
        <end position="153"/>
    </location>
</feature>
<gene>
    <name evidence="2" type="ORF">HMN09_00000100</name>
</gene>
<sequence length="177" mass="19046">MASSTATQLPDIRLVATGHDPDGASLFAFDNRLEQFAPFGTKRSRFTNIHITSTVPALNTAPFPVHNLAKRSLPSCPTGGVLFCATDIPPGGGGSMHRNSSMDYAVVLSGEIVLVLDGGEEKTLKEGDVLVQRGTNHCAWRNRTKDVCRVLVVRVSAEKIVLENGMVLEETVFGKKP</sequence>